<dbReference type="PANTHER" id="PTHR46951">
    <property type="entry name" value="BED-TYPE DOMAIN-CONTAINING PROTEIN"/>
    <property type="match status" value="1"/>
</dbReference>
<dbReference type="InterPro" id="IPR003656">
    <property type="entry name" value="Znf_BED"/>
</dbReference>
<comment type="caution">
    <text evidence="7">The sequence shown here is derived from an EMBL/GenBank/DDBJ whole genome shotgun (WGS) entry which is preliminary data.</text>
</comment>
<dbReference type="Pfam" id="PF02892">
    <property type="entry name" value="zf-BED"/>
    <property type="match status" value="1"/>
</dbReference>
<evidence type="ECO:0000256" key="5">
    <source>
        <dbReference type="SAM" id="MobiDB-lite"/>
    </source>
</evidence>
<reference evidence="7 8" key="1">
    <citation type="submission" date="2024-01" db="EMBL/GenBank/DDBJ databases">
        <title>A telomere-to-telomere, gap-free genome of sweet tea (Lithocarpus litseifolius).</title>
        <authorList>
            <person name="Zhou J."/>
        </authorList>
    </citation>
    <scope>NUCLEOTIDE SEQUENCE [LARGE SCALE GENOMIC DNA]</scope>
    <source>
        <strain evidence="7">Zhou-2022a</strain>
        <tissue evidence="7">Leaf</tissue>
    </source>
</reference>
<dbReference type="Proteomes" id="UP001459277">
    <property type="component" value="Unassembled WGS sequence"/>
</dbReference>
<accession>A0AAW2C1U3</accession>
<name>A0AAW2C1U3_9ROSI</name>
<keyword evidence="8" id="KW-1185">Reference proteome</keyword>
<feature type="region of interest" description="Disordered" evidence="5">
    <location>
        <begin position="84"/>
        <end position="132"/>
    </location>
</feature>
<feature type="compositionally biased region" description="Basic and acidic residues" evidence="5">
    <location>
        <begin position="108"/>
        <end position="121"/>
    </location>
</feature>
<keyword evidence="1" id="KW-0479">Metal-binding</keyword>
<dbReference type="PROSITE" id="PS50808">
    <property type="entry name" value="ZF_BED"/>
    <property type="match status" value="1"/>
</dbReference>
<feature type="region of interest" description="Disordered" evidence="5">
    <location>
        <begin position="1"/>
        <end position="28"/>
    </location>
</feature>
<gene>
    <name evidence="7" type="ORF">SO802_026567</name>
</gene>
<dbReference type="GO" id="GO:0008270">
    <property type="term" value="F:zinc ion binding"/>
    <property type="evidence" value="ECO:0007669"/>
    <property type="project" value="UniProtKB-KW"/>
</dbReference>
<evidence type="ECO:0000256" key="4">
    <source>
        <dbReference type="PROSITE-ProRule" id="PRU00027"/>
    </source>
</evidence>
<dbReference type="AlphaFoldDB" id="A0AAW2C1U3"/>
<feature type="domain" description="BED-type" evidence="6">
    <location>
        <begin position="15"/>
        <end position="72"/>
    </location>
</feature>
<evidence type="ECO:0000256" key="2">
    <source>
        <dbReference type="ARBA" id="ARBA00022771"/>
    </source>
</evidence>
<sequence>MTENQSSLASGPVVRSEDPAWANGRAMPDVRNNTQCTFCSKMISGGGITRLKYHLAGIPSDVEACKKVSEDVKWQMKQLLEDLKKSKQKKRRMSKQIANPYDLEEDDDHHHHDEGNNDNKRGGSKSHSSVSN</sequence>
<evidence type="ECO:0000256" key="3">
    <source>
        <dbReference type="ARBA" id="ARBA00022833"/>
    </source>
</evidence>
<dbReference type="EMBL" id="JAZDWU010000009">
    <property type="protein sequence ID" value="KAK9991582.1"/>
    <property type="molecule type" value="Genomic_DNA"/>
</dbReference>
<evidence type="ECO:0000313" key="7">
    <source>
        <dbReference type="EMBL" id="KAK9991582.1"/>
    </source>
</evidence>
<keyword evidence="3" id="KW-0862">Zinc</keyword>
<dbReference type="PANTHER" id="PTHR46951:SF2">
    <property type="entry name" value="BED-TYPE DOMAIN-CONTAINING PROTEIN"/>
    <property type="match status" value="1"/>
</dbReference>
<keyword evidence="2 4" id="KW-0863">Zinc-finger</keyword>
<proteinExistence type="predicted"/>
<protein>
    <recommendedName>
        <fullName evidence="6">BED-type domain-containing protein</fullName>
    </recommendedName>
</protein>
<evidence type="ECO:0000259" key="6">
    <source>
        <dbReference type="PROSITE" id="PS50808"/>
    </source>
</evidence>
<organism evidence="7 8">
    <name type="scientific">Lithocarpus litseifolius</name>
    <dbReference type="NCBI Taxonomy" id="425828"/>
    <lineage>
        <taxon>Eukaryota</taxon>
        <taxon>Viridiplantae</taxon>
        <taxon>Streptophyta</taxon>
        <taxon>Embryophyta</taxon>
        <taxon>Tracheophyta</taxon>
        <taxon>Spermatophyta</taxon>
        <taxon>Magnoliopsida</taxon>
        <taxon>eudicotyledons</taxon>
        <taxon>Gunneridae</taxon>
        <taxon>Pentapetalae</taxon>
        <taxon>rosids</taxon>
        <taxon>fabids</taxon>
        <taxon>Fagales</taxon>
        <taxon>Fagaceae</taxon>
        <taxon>Lithocarpus</taxon>
    </lineage>
</organism>
<evidence type="ECO:0000313" key="8">
    <source>
        <dbReference type="Proteomes" id="UP001459277"/>
    </source>
</evidence>
<evidence type="ECO:0000256" key="1">
    <source>
        <dbReference type="ARBA" id="ARBA00022723"/>
    </source>
</evidence>
<dbReference type="GO" id="GO:0003677">
    <property type="term" value="F:DNA binding"/>
    <property type="evidence" value="ECO:0007669"/>
    <property type="project" value="InterPro"/>
</dbReference>